<reference evidence="9" key="1">
    <citation type="journal article" date="2016" name="Nat. Commun.">
        <title>The channel catfish genome sequence provides insights into the evolution of scale formation in teleosts.</title>
        <authorList>
            <person name="Liu Z."/>
            <person name="Liu S."/>
            <person name="Yao J."/>
            <person name="Bao L."/>
            <person name="Zhang J."/>
            <person name="Li Y."/>
            <person name="Jiang C."/>
            <person name="Sun L."/>
            <person name="Wang R."/>
            <person name="Zhang Y."/>
            <person name="Zhou T."/>
            <person name="Zeng Q."/>
            <person name="Fu Q."/>
            <person name="Gao S."/>
            <person name="Li N."/>
            <person name="Koren S."/>
            <person name="Jiang Y."/>
            <person name="Zimin A."/>
            <person name="Xu P."/>
            <person name="Phillippy A.M."/>
            <person name="Geng X."/>
            <person name="Song L."/>
            <person name="Sun F."/>
            <person name="Li C."/>
            <person name="Wang X."/>
            <person name="Chen A."/>
            <person name="Jin Y."/>
            <person name="Yuan Z."/>
            <person name="Yang Y."/>
            <person name="Tan S."/>
            <person name="Peatman E."/>
            <person name="Lu J."/>
            <person name="Qin Z."/>
            <person name="Dunham R."/>
            <person name="Li Z."/>
            <person name="Sonstegard T."/>
            <person name="Feng J."/>
            <person name="Danzmann R.G."/>
            <person name="Schroeder S."/>
            <person name="Scheffler B."/>
            <person name="Duke M.V."/>
            <person name="Ballard L."/>
            <person name="Kucuktas H."/>
            <person name="Kaltenboeck L."/>
            <person name="Liu H."/>
            <person name="Armbruster J."/>
            <person name="Xie Y."/>
            <person name="Kirby M.L."/>
            <person name="Tian Y."/>
            <person name="Flanagan M.E."/>
            <person name="Mu W."/>
            <person name="Waldbieser G.C."/>
        </authorList>
    </citation>
    <scope>NUCLEOTIDE SEQUENCE [LARGE SCALE GENOMIC DNA]</scope>
    <source>
        <strain evidence="9">SDA103</strain>
    </source>
</reference>
<feature type="compositionally biased region" description="Basic and acidic residues" evidence="7">
    <location>
        <begin position="1065"/>
        <end position="1074"/>
    </location>
</feature>
<feature type="region of interest" description="Disordered" evidence="7">
    <location>
        <begin position="836"/>
        <end position="900"/>
    </location>
</feature>
<dbReference type="GO" id="GO:0008270">
    <property type="term" value="F:zinc ion binding"/>
    <property type="evidence" value="ECO:0007669"/>
    <property type="project" value="UniProtKB-KW"/>
</dbReference>
<feature type="compositionally biased region" description="Polar residues" evidence="7">
    <location>
        <begin position="584"/>
        <end position="601"/>
    </location>
</feature>
<feature type="region of interest" description="Disordered" evidence="7">
    <location>
        <begin position="656"/>
        <end position="709"/>
    </location>
</feature>
<dbReference type="AlphaFoldDB" id="A0A2D0PSE2"/>
<feature type="compositionally biased region" description="Basic and acidic residues" evidence="7">
    <location>
        <begin position="927"/>
        <end position="936"/>
    </location>
</feature>
<feature type="region of interest" description="Disordered" evidence="7">
    <location>
        <begin position="429"/>
        <end position="488"/>
    </location>
</feature>
<feature type="coiled-coil region" evidence="6">
    <location>
        <begin position="188"/>
        <end position="222"/>
    </location>
</feature>
<keyword evidence="2" id="KW-0963">Cytoplasm</keyword>
<dbReference type="GO" id="GO:0030864">
    <property type="term" value="C:cortical actin cytoskeleton"/>
    <property type="evidence" value="ECO:0007669"/>
    <property type="project" value="TreeGrafter"/>
</dbReference>
<evidence type="ECO:0000313" key="9">
    <source>
        <dbReference type="Proteomes" id="UP000221080"/>
    </source>
</evidence>
<dbReference type="PANTHER" id="PTHR14555">
    <property type="entry name" value="MYELIN-ASSOCIATED OLIGODENDROCYTIC BASIC PROTEIN MOBP -RELATED"/>
    <property type="match status" value="1"/>
</dbReference>
<dbReference type="GO" id="GO:0003779">
    <property type="term" value="F:actin binding"/>
    <property type="evidence" value="ECO:0007669"/>
    <property type="project" value="TreeGrafter"/>
</dbReference>
<keyword evidence="4" id="KW-0863">Zinc-finger</keyword>
<feature type="domain" description="RabBD" evidence="8">
    <location>
        <begin position="4"/>
        <end position="124"/>
    </location>
</feature>
<dbReference type="GO" id="GO:0017022">
    <property type="term" value="F:myosin binding"/>
    <property type="evidence" value="ECO:0007669"/>
    <property type="project" value="TreeGrafter"/>
</dbReference>
<feature type="compositionally biased region" description="Basic and acidic residues" evidence="7">
    <location>
        <begin position="836"/>
        <end position="863"/>
    </location>
</feature>
<evidence type="ECO:0000256" key="4">
    <source>
        <dbReference type="ARBA" id="ARBA00022771"/>
    </source>
</evidence>
<keyword evidence="9" id="KW-1185">Reference proteome</keyword>
<proteinExistence type="predicted"/>
<keyword evidence="3" id="KW-0479">Metal-binding</keyword>
<evidence type="ECO:0000313" key="10">
    <source>
        <dbReference type="RefSeq" id="XP_017308932.2"/>
    </source>
</evidence>
<evidence type="ECO:0000256" key="6">
    <source>
        <dbReference type="SAM" id="Coils"/>
    </source>
</evidence>
<comment type="subcellular location">
    <subcellularLocation>
        <location evidence="1">Cytoplasm</location>
        <location evidence="1">Perinuclear region</location>
    </subcellularLocation>
</comment>
<feature type="region of interest" description="Disordered" evidence="7">
    <location>
        <begin position="543"/>
        <end position="567"/>
    </location>
</feature>
<dbReference type="PROSITE" id="PS50916">
    <property type="entry name" value="RABBD"/>
    <property type="match status" value="1"/>
</dbReference>
<accession>A0A2D0PSE2</accession>
<dbReference type="KEGG" id="ipu:108256507"/>
<dbReference type="InterPro" id="IPR011011">
    <property type="entry name" value="Znf_FYVE_PHD"/>
</dbReference>
<evidence type="ECO:0000256" key="7">
    <source>
        <dbReference type="SAM" id="MobiDB-lite"/>
    </source>
</evidence>
<sequence>MGRKLDLSGLTDGEAEHVLRVVRRDMKLRKKEEDRLSDLKHELEEEGARCLLLAKQCGFNEQCCIRCCGPFSFFLKPRRVCLDCRYNVCKACCSYRQHENGYVCAFCHKSRLLRAQSLEWYYNNVKSRFKRFGSAKVLKTLYRKHIIERGALSELQEVSAPEGSNDNDGSVCGSDSAFSKQSESHSIAETLTVALRVAEEAIEEAITKAEGYRDSLEKQNEARYLRDHREELVEELATTIVQKIIQRGKQRAEMQTEFDFAWSQTHNSDLPSPTSASNTCYTSQPSIVTQSCYKNSWRSHSALSLTSDESIDKTPEADKVSEAAEPEPSIYSPLRRESRASILGWKNVDRLDNSSASSVLQSPDGNWIALQTSQHSRPSLLTKRKSLVFSVLEKESGVVSAYDEMGSDSEDGAECDSWGLALLQFRQRLSEETRSSDSQRDTEHNPPITSPSSGHFTNTETLNSDSENSIAPSTQTHVPVHSDTQRNKASPKAFLPYMPHEHYRVAVKPSHTPRLGMLDVNFNPQVVGDSSEGEEQAEQIRRLRRKKRNKRDSAEHNRGHSALYTEEEKTLLLNTMMLKRQESQETPSSLPLPTYQSPNTLTPPNHVTSTAMIPEFVYKNTVASNPVLPSPPMHNQSENDTLDDELRSKLSELVDQISKEESTSSDDESIRKVIDRRRDGERVKESDRVRQRERKNEAQKESNGKIELENKKRKMERLNERWIERQISRECEESDVVRQRHRERNQKREGNYGVERQMEKQDWDREQKMEGQRQVERSWQVRQVETESENERKSEKVKSLEIEPHTIIQVNGLIMIRDLQESETQQVTISFEKAKEGGADVKKSVEEEEHSEKGHYMTEERVNRGLLQRSNSERGSEKRSEAHSHSTPSDPEDQTSPTEMYSAASLCSITTEVLKVLNATEELIGEAEGKGHDSHESPSGTPLSSGPDSRKLDQHLTKMEENVYLAAGAVYGLEGALSDLEDCARSISSDTTETELAFLEDQVANAAAQVQQSELQISDIEARISALKNAGLNVSVCSRFPRLKPQTLDSSRQQRRKLPAPPAIEKSEAESRSL</sequence>
<feature type="compositionally biased region" description="Polar residues" evidence="7">
    <location>
        <begin position="450"/>
        <end position="477"/>
    </location>
</feature>
<dbReference type="Proteomes" id="UP000221080">
    <property type="component" value="Chromosome 23"/>
</dbReference>
<feature type="compositionally biased region" description="Basic and acidic residues" evidence="7">
    <location>
        <begin position="310"/>
        <end position="322"/>
    </location>
</feature>
<evidence type="ECO:0000256" key="5">
    <source>
        <dbReference type="ARBA" id="ARBA00022833"/>
    </source>
</evidence>
<name>A0A2D0PSE2_ICTPU</name>
<dbReference type="InterPro" id="IPR051745">
    <property type="entry name" value="Intracell_Transport_Effector"/>
</dbReference>
<organism evidence="9 10">
    <name type="scientific">Ictalurus punctatus</name>
    <name type="common">Channel catfish</name>
    <name type="synonym">Silurus punctatus</name>
    <dbReference type="NCBI Taxonomy" id="7998"/>
    <lineage>
        <taxon>Eukaryota</taxon>
        <taxon>Metazoa</taxon>
        <taxon>Chordata</taxon>
        <taxon>Craniata</taxon>
        <taxon>Vertebrata</taxon>
        <taxon>Euteleostomi</taxon>
        <taxon>Actinopterygii</taxon>
        <taxon>Neopterygii</taxon>
        <taxon>Teleostei</taxon>
        <taxon>Ostariophysi</taxon>
        <taxon>Siluriformes</taxon>
        <taxon>Ictaluridae</taxon>
        <taxon>Ictalurus</taxon>
    </lineage>
</organism>
<dbReference type="SUPFAM" id="SSF57903">
    <property type="entry name" value="FYVE/PHD zinc finger"/>
    <property type="match status" value="1"/>
</dbReference>
<dbReference type="Gene3D" id="3.30.40.10">
    <property type="entry name" value="Zinc/RING finger domain, C3HC4 (zinc finger)"/>
    <property type="match status" value="1"/>
</dbReference>
<evidence type="ECO:0000256" key="2">
    <source>
        <dbReference type="ARBA" id="ARBA00022490"/>
    </source>
</evidence>
<feature type="compositionally biased region" description="Basic and acidic residues" evidence="7">
    <location>
        <begin position="871"/>
        <end position="884"/>
    </location>
</feature>
<keyword evidence="5" id="KW-0862">Zinc</keyword>
<feature type="region of interest" description="Disordered" evidence="7">
    <location>
        <begin position="733"/>
        <end position="775"/>
    </location>
</feature>
<dbReference type="CTD" id="567049"/>
<gene>
    <name evidence="10" type="primary">myripb</name>
</gene>
<feature type="compositionally biased region" description="Basic and acidic residues" evidence="7">
    <location>
        <begin position="429"/>
        <end position="444"/>
    </location>
</feature>
<dbReference type="InterPro" id="IPR006788">
    <property type="entry name" value="Myrip/Melanophilin"/>
</dbReference>
<feature type="compositionally biased region" description="Polar residues" evidence="7">
    <location>
        <begin position="885"/>
        <end position="900"/>
    </location>
</feature>
<dbReference type="RefSeq" id="XP_017308932.2">
    <property type="nucleotide sequence ID" value="XM_017453443.3"/>
</dbReference>
<dbReference type="Pfam" id="PF02318">
    <property type="entry name" value="FYVE_2"/>
    <property type="match status" value="1"/>
</dbReference>
<feature type="compositionally biased region" description="Basic and acidic residues" evidence="7">
    <location>
        <begin position="746"/>
        <end position="775"/>
    </location>
</feature>
<evidence type="ECO:0000256" key="1">
    <source>
        <dbReference type="ARBA" id="ARBA00004556"/>
    </source>
</evidence>
<keyword evidence="6" id="KW-0175">Coiled coil</keyword>
<dbReference type="InterPro" id="IPR041282">
    <property type="entry name" value="FYVE_2"/>
</dbReference>
<dbReference type="GO" id="GO:0031267">
    <property type="term" value="F:small GTPase binding"/>
    <property type="evidence" value="ECO:0007669"/>
    <property type="project" value="InterPro"/>
</dbReference>
<dbReference type="OrthoDB" id="10072397at2759"/>
<dbReference type="InterPro" id="IPR013083">
    <property type="entry name" value="Znf_RING/FYVE/PHD"/>
</dbReference>
<feature type="compositionally biased region" description="Polar residues" evidence="7">
    <location>
        <begin position="937"/>
        <end position="947"/>
    </location>
</feature>
<feature type="region of interest" description="Disordered" evidence="7">
    <location>
        <begin position="1045"/>
        <end position="1074"/>
    </location>
</feature>
<feature type="region of interest" description="Disordered" evidence="7">
    <location>
        <begin position="307"/>
        <end position="333"/>
    </location>
</feature>
<dbReference type="Pfam" id="PF04698">
    <property type="entry name" value="Rab_eff_C"/>
    <property type="match status" value="2"/>
</dbReference>
<reference evidence="10" key="2">
    <citation type="submission" date="2025-08" db="UniProtKB">
        <authorList>
            <consortium name="RefSeq"/>
        </authorList>
    </citation>
    <scope>IDENTIFICATION</scope>
    <source>
        <tissue evidence="10">Blood</tissue>
    </source>
</reference>
<evidence type="ECO:0000259" key="8">
    <source>
        <dbReference type="PROSITE" id="PS50916"/>
    </source>
</evidence>
<dbReference type="FunFam" id="3.30.40.10:FF:000018">
    <property type="entry name" value="Synaptotagmin-like 5, isoform CRA_a"/>
    <property type="match status" value="1"/>
</dbReference>
<protein>
    <submittedName>
        <fullName evidence="10">Rab effector MyRIP</fullName>
    </submittedName>
</protein>
<feature type="region of interest" description="Disordered" evidence="7">
    <location>
        <begin position="580"/>
        <end position="601"/>
    </location>
</feature>
<dbReference type="GO" id="GO:0048471">
    <property type="term" value="C:perinuclear region of cytoplasm"/>
    <property type="evidence" value="ECO:0007669"/>
    <property type="project" value="UniProtKB-SubCell"/>
</dbReference>
<dbReference type="GO" id="GO:0006886">
    <property type="term" value="P:intracellular protein transport"/>
    <property type="evidence" value="ECO:0007669"/>
    <property type="project" value="InterPro"/>
</dbReference>
<feature type="coiled-coil region" evidence="6">
    <location>
        <begin position="989"/>
        <end position="1030"/>
    </location>
</feature>
<feature type="region of interest" description="Disordered" evidence="7">
    <location>
        <begin position="158"/>
        <end position="178"/>
    </location>
</feature>
<evidence type="ECO:0000256" key="3">
    <source>
        <dbReference type="ARBA" id="ARBA00022723"/>
    </source>
</evidence>
<dbReference type="InterPro" id="IPR010911">
    <property type="entry name" value="Rab_BD"/>
</dbReference>
<dbReference type="PANTHER" id="PTHR14555:SF6">
    <property type="entry name" value="RAB EFFECTOR MYRIP"/>
    <property type="match status" value="1"/>
</dbReference>
<dbReference type="GeneID" id="108256507"/>
<feature type="region of interest" description="Disordered" evidence="7">
    <location>
        <begin position="927"/>
        <end position="951"/>
    </location>
</feature>